<dbReference type="SUPFAM" id="SSF50104">
    <property type="entry name" value="Translation proteins SH3-like domain"/>
    <property type="match status" value="1"/>
</dbReference>
<dbReference type="CDD" id="cd06089">
    <property type="entry name" value="KOW_RPL26"/>
    <property type="match status" value="1"/>
</dbReference>
<evidence type="ECO:0000256" key="4">
    <source>
        <dbReference type="ARBA" id="ARBA00035206"/>
    </source>
</evidence>
<dbReference type="Pfam" id="PF00467">
    <property type="entry name" value="KOW"/>
    <property type="match status" value="1"/>
</dbReference>
<dbReference type="Pfam" id="PF17136">
    <property type="entry name" value="ribosomal_L24"/>
    <property type="match status" value="1"/>
</dbReference>
<dbReference type="AlphaFoldDB" id="A0A2G9YHL5"/>
<dbReference type="PANTHER" id="PTHR12903">
    <property type="entry name" value="MITOCHONDRIAL RIBOSOMAL PROTEIN L24"/>
    <property type="match status" value="1"/>
</dbReference>
<dbReference type="GO" id="GO:0019843">
    <property type="term" value="F:rRNA binding"/>
    <property type="evidence" value="ECO:0007669"/>
    <property type="project" value="UniProtKB-UniRule"/>
</dbReference>
<dbReference type="NCBIfam" id="TIGR01079">
    <property type="entry name" value="rplX_bact"/>
    <property type="match status" value="1"/>
</dbReference>
<dbReference type="GO" id="GO:1990904">
    <property type="term" value="C:ribonucleoprotein complex"/>
    <property type="evidence" value="ECO:0007669"/>
    <property type="project" value="UniProtKB-KW"/>
</dbReference>
<name>A0A2G9YHL5_9BACT</name>
<dbReference type="SMART" id="SM00739">
    <property type="entry name" value="KOW"/>
    <property type="match status" value="1"/>
</dbReference>
<evidence type="ECO:0000259" key="6">
    <source>
        <dbReference type="SMART" id="SM00739"/>
    </source>
</evidence>
<comment type="function">
    <text evidence="5">One of the proteins that surrounds the polypeptide exit tunnel on the outside of the subunit.</text>
</comment>
<dbReference type="InterPro" id="IPR008991">
    <property type="entry name" value="Translation_prot_SH3-like_sf"/>
</dbReference>
<dbReference type="InterPro" id="IPR014722">
    <property type="entry name" value="Rib_uL2_dom2"/>
</dbReference>
<proteinExistence type="inferred from homology"/>
<keyword evidence="5" id="KW-0694">RNA-binding</keyword>
<protein>
    <recommendedName>
        <fullName evidence="4 5">Large ribosomal subunit protein uL24</fullName>
    </recommendedName>
</protein>
<gene>
    <name evidence="5" type="primary">rplX</name>
    <name evidence="7" type="ORF">COX41_07075</name>
</gene>
<comment type="caution">
    <text evidence="7">The sequence shown here is derived from an EMBL/GenBank/DDBJ whole genome shotgun (WGS) entry which is preliminary data.</text>
</comment>
<sequence length="103" mass="11189">MQKIRKGDIVQAIKGKDKGKKGKVLNVSLETGRALIEGINLAKKHKRQTSQGQKGGIISIEMPISISNIALVCKSCNHATRVGFEIMKDGTKSRICKVCKEAV</sequence>
<dbReference type="InterPro" id="IPR057264">
    <property type="entry name" value="Ribosomal_uL24_C"/>
</dbReference>
<evidence type="ECO:0000256" key="5">
    <source>
        <dbReference type="HAMAP-Rule" id="MF_01326"/>
    </source>
</evidence>
<dbReference type="InterPro" id="IPR003256">
    <property type="entry name" value="Ribosomal_uL24"/>
</dbReference>
<reference evidence="7 8" key="1">
    <citation type="submission" date="2017-09" db="EMBL/GenBank/DDBJ databases">
        <title>Depth-based differentiation of microbial function through sediment-hosted aquifers and enrichment of novel symbionts in the deep terrestrial subsurface.</title>
        <authorList>
            <person name="Probst A.J."/>
            <person name="Ladd B."/>
            <person name="Jarett J.K."/>
            <person name="Geller-Mcgrath D.E."/>
            <person name="Sieber C.M."/>
            <person name="Emerson J.B."/>
            <person name="Anantharaman K."/>
            <person name="Thomas B.C."/>
            <person name="Malmstrom R."/>
            <person name="Stieglmeier M."/>
            <person name="Klingl A."/>
            <person name="Woyke T."/>
            <person name="Ryan C.M."/>
            <person name="Banfield J.F."/>
        </authorList>
    </citation>
    <scope>NUCLEOTIDE SEQUENCE [LARGE SCALE GENOMIC DNA]</scope>
    <source>
        <strain evidence="7">CG23_combo_of_CG06-09_8_20_14_all_41_10</strain>
    </source>
</reference>
<organism evidence="7 8">
    <name type="scientific">Candidatus Sherwoodlollariibacterium unditelluris</name>
    <dbReference type="NCBI Taxonomy" id="1974757"/>
    <lineage>
        <taxon>Bacteria</taxon>
        <taxon>Pseudomonadati</taxon>
        <taxon>Candidatus Omnitrophota</taxon>
        <taxon>Candidatus Sherwoodlollariibacterium</taxon>
    </lineage>
</organism>
<evidence type="ECO:0000256" key="2">
    <source>
        <dbReference type="ARBA" id="ARBA00022980"/>
    </source>
</evidence>
<dbReference type="EMBL" id="PCRK01000182">
    <property type="protein sequence ID" value="PIP18652.1"/>
    <property type="molecule type" value="Genomic_DNA"/>
</dbReference>
<keyword evidence="3 5" id="KW-0687">Ribonucleoprotein</keyword>
<evidence type="ECO:0000256" key="1">
    <source>
        <dbReference type="ARBA" id="ARBA00010618"/>
    </source>
</evidence>
<feature type="domain" description="KOW" evidence="6">
    <location>
        <begin position="3"/>
        <end position="30"/>
    </location>
</feature>
<comment type="function">
    <text evidence="5">One of two assembly initiator proteins, it binds directly to the 5'-end of the 23S rRNA, where it nucleates assembly of the 50S subunit.</text>
</comment>
<dbReference type="InterPro" id="IPR005824">
    <property type="entry name" value="KOW"/>
</dbReference>
<dbReference type="HAMAP" id="MF_01326_B">
    <property type="entry name" value="Ribosomal_uL24_B"/>
    <property type="match status" value="1"/>
</dbReference>
<dbReference type="GO" id="GO:0003735">
    <property type="term" value="F:structural constituent of ribosome"/>
    <property type="evidence" value="ECO:0007669"/>
    <property type="project" value="InterPro"/>
</dbReference>
<dbReference type="InterPro" id="IPR041988">
    <property type="entry name" value="Ribosomal_uL24_KOW"/>
</dbReference>
<dbReference type="Proteomes" id="UP000231292">
    <property type="component" value="Unassembled WGS sequence"/>
</dbReference>
<evidence type="ECO:0000313" key="8">
    <source>
        <dbReference type="Proteomes" id="UP000231292"/>
    </source>
</evidence>
<keyword evidence="5" id="KW-0699">rRNA-binding</keyword>
<comment type="similarity">
    <text evidence="1 5">Belongs to the universal ribosomal protein uL24 family.</text>
</comment>
<evidence type="ECO:0000256" key="3">
    <source>
        <dbReference type="ARBA" id="ARBA00023274"/>
    </source>
</evidence>
<evidence type="ECO:0000313" key="7">
    <source>
        <dbReference type="EMBL" id="PIP18652.1"/>
    </source>
</evidence>
<keyword evidence="2 5" id="KW-0689">Ribosomal protein</keyword>
<dbReference type="GO" id="GO:0005840">
    <property type="term" value="C:ribosome"/>
    <property type="evidence" value="ECO:0007669"/>
    <property type="project" value="UniProtKB-KW"/>
</dbReference>
<accession>A0A2G9YHL5</accession>
<dbReference type="GO" id="GO:0006412">
    <property type="term" value="P:translation"/>
    <property type="evidence" value="ECO:0007669"/>
    <property type="project" value="UniProtKB-UniRule"/>
</dbReference>
<dbReference type="Gene3D" id="2.30.30.30">
    <property type="match status" value="1"/>
</dbReference>
<comment type="subunit">
    <text evidence="5">Part of the 50S ribosomal subunit.</text>
</comment>